<protein>
    <submittedName>
        <fullName evidence="2">Uncharacterized protein</fullName>
    </submittedName>
</protein>
<dbReference type="EMBL" id="JAENHP010000015">
    <property type="protein sequence ID" value="MBM2620526.1"/>
    <property type="molecule type" value="Genomic_DNA"/>
</dbReference>
<keyword evidence="1" id="KW-1133">Transmembrane helix</keyword>
<keyword evidence="3" id="KW-1185">Reference proteome</keyword>
<accession>A0ABS2AMS5</accession>
<evidence type="ECO:0000313" key="2">
    <source>
        <dbReference type="EMBL" id="MBM2620526.1"/>
    </source>
</evidence>
<dbReference type="RefSeq" id="WP_203380512.1">
    <property type="nucleotide sequence ID" value="NZ_JAENHP010000015.1"/>
</dbReference>
<evidence type="ECO:0000313" key="3">
    <source>
        <dbReference type="Proteomes" id="UP000632138"/>
    </source>
</evidence>
<dbReference type="Proteomes" id="UP000632138">
    <property type="component" value="Unassembled WGS sequence"/>
</dbReference>
<feature type="transmembrane region" description="Helical" evidence="1">
    <location>
        <begin position="37"/>
        <end position="54"/>
    </location>
</feature>
<comment type="caution">
    <text evidence="2">The sequence shown here is derived from an EMBL/GenBank/DDBJ whole genome shotgun (WGS) entry which is preliminary data.</text>
</comment>
<gene>
    <name evidence="2" type="ORF">JIG36_34000</name>
</gene>
<organism evidence="2 3">
    <name type="scientific">Paractinoplanes ovalisporus</name>
    <dbReference type="NCBI Taxonomy" id="2810368"/>
    <lineage>
        <taxon>Bacteria</taxon>
        <taxon>Bacillati</taxon>
        <taxon>Actinomycetota</taxon>
        <taxon>Actinomycetes</taxon>
        <taxon>Micromonosporales</taxon>
        <taxon>Micromonosporaceae</taxon>
        <taxon>Paractinoplanes</taxon>
    </lineage>
</organism>
<sequence>MNTRAVKSPWSGALTALAGIAVVSVIALVKDWSFGSWSWAAALCVVTGVSSAVTQARRNRRLDLAIEQRRAEAASSR</sequence>
<keyword evidence="1" id="KW-0812">Transmembrane</keyword>
<evidence type="ECO:0000256" key="1">
    <source>
        <dbReference type="SAM" id="Phobius"/>
    </source>
</evidence>
<proteinExistence type="predicted"/>
<keyword evidence="1" id="KW-0472">Membrane</keyword>
<reference evidence="2 3" key="1">
    <citation type="submission" date="2021-01" db="EMBL/GenBank/DDBJ databases">
        <title>Actinoplanes sp. nov. LDG1-06 isolated from lichen.</title>
        <authorList>
            <person name="Saeng-In P."/>
            <person name="Phongsopitanun W."/>
            <person name="Kanchanasin P."/>
            <person name="Yuki M."/>
            <person name="Kudo T."/>
            <person name="Ohkuma M."/>
            <person name="Tanasupawat S."/>
        </authorList>
    </citation>
    <scope>NUCLEOTIDE SEQUENCE [LARGE SCALE GENOMIC DNA]</scope>
    <source>
        <strain evidence="2 3">LDG1-06</strain>
    </source>
</reference>
<name>A0ABS2AMS5_9ACTN</name>